<dbReference type="EMBL" id="KB007867">
    <property type="protein sequence ID" value="ELR23032.1"/>
    <property type="molecule type" value="Genomic_DNA"/>
</dbReference>
<dbReference type="GeneID" id="14924002"/>
<dbReference type="VEuPathDB" id="AmoebaDB:ACA1_360480"/>
<keyword evidence="2" id="KW-1185">Reference proteome</keyword>
<accession>L8HCS8</accession>
<organism evidence="1 2">
    <name type="scientific">Acanthamoeba castellanii (strain ATCC 30010 / Neff)</name>
    <dbReference type="NCBI Taxonomy" id="1257118"/>
    <lineage>
        <taxon>Eukaryota</taxon>
        <taxon>Amoebozoa</taxon>
        <taxon>Discosea</taxon>
        <taxon>Longamoebia</taxon>
        <taxon>Centramoebida</taxon>
        <taxon>Acanthamoebidae</taxon>
        <taxon>Acanthamoeba</taxon>
    </lineage>
</organism>
<dbReference type="RefSeq" id="XP_004352509.1">
    <property type="nucleotide sequence ID" value="XM_004352457.1"/>
</dbReference>
<dbReference type="KEGG" id="acan:ACA1_360480"/>
<gene>
    <name evidence="1" type="ORF">ACA1_360480</name>
</gene>
<dbReference type="Proteomes" id="UP000011083">
    <property type="component" value="Unassembled WGS sequence"/>
</dbReference>
<evidence type="ECO:0000313" key="2">
    <source>
        <dbReference type="Proteomes" id="UP000011083"/>
    </source>
</evidence>
<sequence>METFHASENAVKLAKCHLEDEQELQRIWQCICLGEYISPDGEHIKIQPPSMLAIEVTNTFKKHPYHSKFINDQALKTSVEDLLQELAAVKASSKAEEQGMCTCSSSTTEQCRLLALAKVSQFTC</sequence>
<evidence type="ECO:0000313" key="1">
    <source>
        <dbReference type="EMBL" id="ELR23032.1"/>
    </source>
</evidence>
<reference evidence="1 2" key="1">
    <citation type="journal article" date="2013" name="Genome Biol.">
        <title>Genome of Acanthamoeba castellanii highlights extensive lateral gene transfer and early evolution of tyrosine kinase signaling.</title>
        <authorList>
            <person name="Clarke M."/>
            <person name="Lohan A.J."/>
            <person name="Liu B."/>
            <person name="Lagkouvardos I."/>
            <person name="Roy S."/>
            <person name="Zafar N."/>
            <person name="Bertelli C."/>
            <person name="Schilde C."/>
            <person name="Kianianmomeni A."/>
            <person name="Burglin T.R."/>
            <person name="Frech C."/>
            <person name="Turcotte B."/>
            <person name="Kopec K.O."/>
            <person name="Synnott J.M."/>
            <person name="Choo C."/>
            <person name="Paponov I."/>
            <person name="Finkler A."/>
            <person name="Soon Heng Tan C."/>
            <person name="Hutchins A.P."/>
            <person name="Weinmeier T."/>
            <person name="Rattei T."/>
            <person name="Chu J.S."/>
            <person name="Gimenez G."/>
            <person name="Irimia M."/>
            <person name="Rigden D.J."/>
            <person name="Fitzpatrick D.A."/>
            <person name="Lorenzo-Morales J."/>
            <person name="Bateman A."/>
            <person name="Chiu C.H."/>
            <person name="Tang P."/>
            <person name="Hegemann P."/>
            <person name="Fromm H."/>
            <person name="Raoult D."/>
            <person name="Greub G."/>
            <person name="Miranda-Saavedra D."/>
            <person name="Chen N."/>
            <person name="Nash P."/>
            <person name="Ginger M.L."/>
            <person name="Horn M."/>
            <person name="Schaap P."/>
            <person name="Caler L."/>
            <person name="Loftus B."/>
        </authorList>
    </citation>
    <scope>NUCLEOTIDE SEQUENCE [LARGE SCALE GENOMIC DNA]</scope>
    <source>
        <strain evidence="1 2">Neff</strain>
    </source>
</reference>
<proteinExistence type="predicted"/>
<protein>
    <submittedName>
        <fullName evidence="1">Uncharacterized protein</fullName>
    </submittedName>
</protein>
<dbReference type="AlphaFoldDB" id="L8HCS8"/>
<name>L8HCS8_ACACF</name>